<name>A0A5S3UZR4_9GAMM</name>
<proteinExistence type="predicted"/>
<reference evidence="1 2" key="1">
    <citation type="submission" date="2019-10" db="EMBL/GenBank/DDBJ databases">
        <title>Pseudoalteromonas rubra S4059.</title>
        <authorList>
            <person name="Paulsen S."/>
            <person name="Wang X."/>
        </authorList>
    </citation>
    <scope>NUCLEOTIDE SEQUENCE [LARGE SCALE GENOMIC DNA]</scope>
    <source>
        <strain evidence="1 2">S4059</strain>
    </source>
</reference>
<dbReference type="EMBL" id="CP045429">
    <property type="protein sequence ID" value="QPB84836.1"/>
    <property type="molecule type" value="Genomic_DNA"/>
</dbReference>
<dbReference type="Proteomes" id="UP000305729">
    <property type="component" value="Chromosome 1"/>
</dbReference>
<organism evidence="1 2">
    <name type="scientific">Pseudoalteromonas rubra</name>
    <dbReference type="NCBI Taxonomy" id="43658"/>
    <lineage>
        <taxon>Bacteria</taxon>
        <taxon>Pseudomonadati</taxon>
        <taxon>Pseudomonadota</taxon>
        <taxon>Gammaproteobacteria</taxon>
        <taxon>Alteromonadales</taxon>
        <taxon>Pseudoalteromonadaceae</taxon>
        <taxon>Pseudoalteromonas</taxon>
    </lineage>
</organism>
<protein>
    <recommendedName>
        <fullName evidence="3">Outer membrane protein beta-barrel domain-containing protein</fullName>
    </recommendedName>
</protein>
<evidence type="ECO:0008006" key="3">
    <source>
        <dbReference type="Google" id="ProtNLM"/>
    </source>
</evidence>
<sequence>MKKFSLAVLAALSTTTYASEDITKPLSFSAIAGYTFGGDTLGTLVYEDDSDNSVKAGSGLILGGGFNYALSHTFDIRLNASIHLDSADAENGDLTFSRFAWEAIPYYKANEQIKLGLGVGIDSSVELENDFGNDIEFDNAGKFIVSGMYTFENWSASLELRYSVVEYEVSKIGRYSVANELARANKIDANHVGILFHWNF</sequence>
<accession>A0A5S3UZR4</accession>
<dbReference type="RefSeq" id="WP_138537694.1">
    <property type="nucleotide sequence ID" value="NZ_CP045429.1"/>
</dbReference>
<dbReference type="AlphaFoldDB" id="A0A5S3UZR4"/>
<evidence type="ECO:0000313" key="2">
    <source>
        <dbReference type="Proteomes" id="UP000305729"/>
    </source>
</evidence>
<gene>
    <name evidence="1" type="ORF">CWC22_018340</name>
</gene>
<evidence type="ECO:0000313" key="1">
    <source>
        <dbReference type="EMBL" id="QPB84836.1"/>
    </source>
</evidence>